<keyword evidence="4" id="KW-0677">Repeat</keyword>
<feature type="region of interest" description="Disordered" evidence="8">
    <location>
        <begin position="1"/>
        <end position="40"/>
    </location>
</feature>
<gene>
    <name evidence="9" type="ORF">FCC1311_022552</name>
</gene>
<sequence>MCVAVAGGTKSASAQGKNPATASSREPSGGAEAGARRRGRESAAGVASGVVSRLIVSPLDVLKIRLQLQVSGQDGYRGVAQSATKILREEGVRGLWKGTAPSLVLWGLYAGVQFPAYQETLRILGFSRETAPLGVDLVAGAAGSLAATTISYPLDTIRTQLVYRRAEHGNVFALTRLTLQRDGFLGFYRGFLPTVTQVVPGMAFSFAFYGYIKRHVTALTHTESKEAGAPSMAQTAAQLLSGSLAGVLSKVIVHPLDTVKKRIQVNHLLGRESARAARYNGMIDCFREMYIHEGPRSFFSGLVPTLLKSAVATAVTFATYEYALALLVGLTPGTEDSAEED</sequence>
<evidence type="ECO:0000256" key="4">
    <source>
        <dbReference type="ARBA" id="ARBA00022737"/>
    </source>
</evidence>
<keyword evidence="5 6" id="KW-0472">Membrane</keyword>
<dbReference type="InterPro" id="IPR023395">
    <property type="entry name" value="MCP_dom_sf"/>
</dbReference>
<evidence type="ECO:0000256" key="1">
    <source>
        <dbReference type="ARBA" id="ARBA00004141"/>
    </source>
</evidence>
<evidence type="ECO:0000256" key="7">
    <source>
        <dbReference type="RuleBase" id="RU000488"/>
    </source>
</evidence>
<protein>
    <submittedName>
        <fullName evidence="9">Mitochondrial thiamine pyrophosphate carrier</fullName>
    </submittedName>
</protein>
<dbReference type="InterPro" id="IPR002067">
    <property type="entry name" value="MCP"/>
</dbReference>
<evidence type="ECO:0000256" key="2">
    <source>
        <dbReference type="ARBA" id="ARBA00022448"/>
    </source>
</evidence>
<dbReference type="AlphaFoldDB" id="A0A2R5G675"/>
<feature type="repeat" description="Solcar" evidence="6">
    <location>
        <begin position="233"/>
        <end position="326"/>
    </location>
</feature>
<dbReference type="InterPro" id="IPR018108">
    <property type="entry name" value="MCP_transmembrane"/>
</dbReference>
<dbReference type="EMBL" id="BEYU01000018">
    <property type="protein sequence ID" value="GBG26035.1"/>
    <property type="molecule type" value="Genomic_DNA"/>
</dbReference>
<organism evidence="9 10">
    <name type="scientific">Hondaea fermentalgiana</name>
    <dbReference type="NCBI Taxonomy" id="2315210"/>
    <lineage>
        <taxon>Eukaryota</taxon>
        <taxon>Sar</taxon>
        <taxon>Stramenopiles</taxon>
        <taxon>Bigyra</taxon>
        <taxon>Labyrinthulomycetes</taxon>
        <taxon>Thraustochytrida</taxon>
        <taxon>Thraustochytriidae</taxon>
        <taxon>Hondaea</taxon>
    </lineage>
</organism>
<evidence type="ECO:0000313" key="10">
    <source>
        <dbReference type="Proteomes" id="UP000241890"/>
    </source>
</evidence>
<comment type="similarity">
    <text evidence="7">Belongs to the mitochondrial carrier (TC 2.A.29) family.</text>
</comment>
<keyword evidence="10" id="KW-1185">Reference proteome</keyword>
<dbReference type="Proteomes" id="UP000241890">
    <property type="component" value="Unassembled WGS sequence"/>
</dbReference>
<dbReference type="SUPFAM" id="SSF103506">
    <property type="entry name" value="Mitochondrial carrier"/>
    <property type="match status" value="1"/>
</dbReference>
<accession>A0A2R5G675</accession>
<dbReference type="PANTHER" id="PTHR24089">
    <property type="entry name" value="SOLUTE CARRIER FAMILY 25"/>
    <property type="match status" value="1"/>
</dbReference>
<dbReference type="Pfam" id="PF00153">
    <property type="entry name" value="Mito_carr"/>
    <property type="match status" value="3"/>
</dbReference>
<dbReference type="InParanoid" id="A0A2R5G675"/>
<feature type="compositionally biased region" description="Polar residues" evidence="8">
    <location>
        <begin position="10"/>
        <end position="21"/>
    </location>
</feature>
<evidence type="ECO:0000256" key="5">
    <source>
        <dbReference type="ARBA" id="ARBA00023136"/>
    </source>
</evidence>
<evidence type="ECO:0000313" key="9">
    <source>
        <dbReference type="EMBL" id="GBG26035.1"/>
    </source>
</evidence>
<comment type="subcellular location">
    <subcellularLocation>
        <location evidence="1">Membrane</location>
        <topology evidence="1">Multi-pass membrane protein</topology>
    </subcellularLocation>
</comment>
<reference evidence="9 10" key="1">
    <citation type="submission" date="2017-12" db="EMBL/GenBank/DDBJ databases">
        <title>Sequencing, de novo assembly and annotation of complete genome of a new Thraustochytrid species, strain FCC1311.</title>
        <authorList>
            <person name="Sedici K."/>
            <person name="Godart F."/>
            <person name="Aiese Cigliano R."/>
            <person name="Sanseverino W."/>
            <person name="Barakat M."/>
            <person name="Ortet P."/>
            <person name="Marechal E."/>
            <person name="Cagnac O."/>
            <person name="Amato A."/>
        </authorList>
    </citation>
    <scope>NUCLEOTIDE SEQUENCE [LARGE SCALE GENOMIC DNA]</scope>
</reference>
<dbReference type="GO" id="GO:0016020">
    <property type="term" value="C:membrane"/>
    <property type="evidence" value="ECO:0007669"/>
    <property type="project" value="UniProtKB-SubCell"/>
</dbReference>
<keyword evidence="3 6" id="KW-0812">Transmembrane</keyword>
<proteinExistence type="inferred from homology"/>
<dbReference type="PROSITE" id="PS50920">
    <property type="entry name" value="SOLCAR"/>
    <property type="match status" value="3"/>
</dbReference>
<evidence type="ECO:0000256" key="6">
    <source>
        <dbReference type="PROSITE-ProRule" id="PRU00282"/>
    </source>
</evidence>
<feature type="repeat" description="Solcar" evidence="6">
    <location>
        <begin position="131"/>
        <end position="215"/>
    </location>
</feature>
<name>A0A2R5G675_9STRA</name>
<comment type="caution">
    <text evidence="9">The sequence shown here is derived from an EMBL/GenBank/DDBJ whole genome shotgun (WGS) entry which is preliminary data.</text>
</comment>
<keyword evidence="2 7" id="KW-0813">Transport</keyword>
<feature type="repeat" description="Solcar" evidence="6">
    <location>
        <begin position="36"/>
        <end position="123"/>
    </location>
</feature>
<dbReference type="GO" id="GO:0055085">
    <property type="term" value="P:transmembrane transport"/>
    <property type="evidence" value="ECO:0007669"/>
    <property type="project" value="InterPro"/>
</dbReference>
<dbReference type="PRINTS" id="PR00926">
    <property type="entry name" value="MITOCARRIER"/>
</dbReference>
<dbReference type="Gene3D" id="1.50.40.10">
    <property type="entry name" value="Mitochondrial carrier domain"/>
    <property type="match status" value="1"/>
</dbReference>
<evidence type="ECO:0000256" key="3">
    <source>
        <dbReference type="ARBA" id="ARBA00022692"/>
    </source>
</evidence>
<dbReference type="OrthoDB" id="18574at2759"/>
<evidence type="ECO:0000256" key="8">
    <source>
        <dbReference type="SAM" id="MobiDB-lite"/>
    </source>
</evidence>